<dbReference type="EMBL" id="AP006618">
    <property type="protein sequence ID" value="BAD58161.1"/>
    <property type="molecule type" value="Genomic_DNA"/>
</dbReference>
<dbReference type="CDD" id="cd07346">
    <property type="entry name" value="ABC_6TM_exporters"/>
    <property type="match status" value="1"/>
</dbReference>
<dbReference type="KEGG" id="nfa:NFA_33140"/>
<dbReference type="GO" id="GO:0140359">
    <property type="term" value="F:ABC-type transporter activity"/>
    <property type="evidence" value="ECO:0007669"/>
    <property type="project" value="InterPro"/>
</dbReference>
<reference evidence="16 17" key="1">
    <citation type="journal article" date="2004" name="Proc. Natl. Acad. Sci. U.S.A.">
        <title>The complete genomic sequence of Nocardia farcinica IFM 10152.</title>
        <authorList>
            <person name="Ishikawa J."/>
            <person name="Yamashita A."/>
            <person name="Mikami Y."/>
            <person name="Hoshino Y."/>
            <person name="Kurita H."/>
            <person name="Hotta K."/>
            <person name="Shiba T."/>
            <person name="Hattori M."/>
        </authorList>
    </citation>
    <scope>NUCLEOTIDE SEQUENCE [LARGE SCALE GENOMIC DNA]</scope>
    <source>
        <strain evidence="16 17">IFM 10152</strain>
    </source>
</reference>
<keyword evidence="2" id="KW-0813">Transport</keyword>
<evidence type="ECO:0000259" key="15">
    <source>
        <dbReference type="PROSITE" id="PS50929"/>
    </source>
</evidence>
<feature type="transmembrane region" description="Helical" evidence="13">
    <location>
        <begin position="186"/>
        <end position="205"/>
    </location>
</feature>
<feature type="transmembrane region" description="Helical" evidence="13">
    <location>
        <begin position="305"/>
        <end position="323"/>
    </location>
</feature>
<evidence type="ECO:0000256" key="3">
    <source>
        <dbReference type="ARBA" id="ARBA00022475"/>
    </source>
</evidence>
<keyword evidence="17" id="KW-1185">Reference proteome</keyword>
<dbReference type="SUPFAM" id="SSF52540">
    <property type="entry name" value="P-loop containing nucleoside triphosphate hydrolases"/>
    <property type="match status" value="1"/>
</dbReference>
<gene>
    <name evidence="16" type="ordered locus">NFA_33140</name>
</gene>
<name>Q5YUI0_NOCFA</name>
<keyword evidence="5 13" id="KW-0812">Transmembrane</keyword>
<keyword evidence="7" id="KW-0067">ATP-binding</keyword>
<evidence type="ECO:0000256" key="2">
    <source>
        <dbReference type="ARBA" id="ARBA00022448"/>
    </source>
</evidence>
<dbReference type="SMART" id="SM00382">
    <property type="entry name" value="AAA"/>
    <property type="match status" value="1"/>
</dbReference>
<evidence type="ECO:0000256" key="8">
    <source>
        <dbReference type="ARBA" id="ARBA00022967"/>
    </source>
</evidence>
<keyword evidence="10 13" id="KW-0472">Membrane</keyword>
<evidence type="ECO:0000256" key="4">
    <source>
        <dbReference type="ARBA" id="ARBA00022519"/>
    </source>
</evidence>
<evidence type="ECO:0000256" key="1">
    <source>
        <dbReference type="ARBA" id="ARBA00004429"/>
    </source>
</evidence>
<dbReference type="GO" id="GO:0005886">
    <property type="term" value="C:plasma membrane"/>
    <property type="evidence" value="ECO:0007669"/>
    <property type="project" value="UniProtKB-SubCell"/>
</dbReference>
<sequence>MTMGGTAAELRTDEATPPPSASAESTAVSPGSALFRVTEPVRGRLTASLAIAALGGAAGVTGFVGTALALGELFDADTRTGTVVAFLVLAAAGFLARFALRAWSFLLSHLASFDLEQRLRSDLAAHLGRMPLGEAQRLGSGAVKKIVQDDVRGLHMAVADAVPLAGFTLAQPVAALVALGLVDWRLLLAVALFLPVVFVGMQLSLRDYVETRRRYDEANEAINAATVEFVQGMPVVRTFDDGTVSFRRFVDRVRQFNFATTNWQNNNRSAMIFANLTVAPLPTIVIVTAVGIWLTSTGSMSPAQLIAAILIGTLPVESVVPLMNLSNLLNDSKAGAARIVELLDIEPLPEPADPQTPADGSIEFRSVRFSYPGADRPALDGVDLTIPSGSVCALVGSSGSGKSTVARLIPRFWDVDSGQVLVGGVDVRQIASQDLLATLAMVFQEPFLLSDTVAENIRLARPSATDAEVEAAARAARAHDFIVSELPRGYDTQVGERGARLSGGQRQRITIARALLADAPIVVLDEATSFADPENEAAIQDAIAELTRGRTVLVVAHRLSTIVDADRIVVLESGRVAESGTHTELLAAGGRYARLWEHHERARGWGLGSSTKEAMRR</sequence>
<dbReference type="AlphaFoldDB" id="Q5YUI0"/>
<dbReference type="PROSITE" id="PS50929">
    <property type="entry name" value="ABC_TM1F"/>
    <property type="match status" value="1"/>
</dbReference>
<dbReference type="InterPro" id="IPR036640">
    <property type="entry name" value="ABC1_TM_sf"/>
</dbReference>
<evidence type="ECO:0000256" key="13">
    <source>
        <dbReference type="SAM" id="Phobius"/>
    </source>
</evidence>
<dbReference type="InterPro" id="IPR003439">
    <property type="entry name" value="ABC_transporter-like_ATP-bd"/>
</dbReference>
<protein>
    <submittedName>
        <fullName evidence="16">Putative ABC transporter</fullName>
    </submittedName>
</protein>
<comment type="similarity">
    <text evidence="11">Belongs to the ABC transporter superfamily. Siderophore-Fe(3+) uptake transporter (SIUT) (TC 3.A.1.21) family.</text>
</comment>
<dbReference type="Pfam" id="PF00664">
    <property type="entry name" value="ABC_membrane"/>
    <property type="match status" value="1"/>
</dbReference>
<feature type="region of interest" description="Disordered" evidence="12">
    <location>
        <begin position="1"/>
        <end position="27"/>
    </location>
</feature>
<dbReference type="PANTHER" id="PTHR24221:SF654">
    <property type="entry name" value="ATP-BINDING CASSETTE SUB-FAMILY B MEMBER 6"/>
    <property type="match status" value="1"/>
</dbReference>
<evidence type="ECO:0000313" key="16">
    <source>
        <dbReference type="EMBL" id="BAD58161.1"/>
    </source>
</evidence>
<evidence type="ECO:0000256" key="11">
    <source>
        <dbReference type="ARBA" id="ARBA00023455"/>
    </source>
</evidence>
<organism evidence="16 17">
    <name type="scientific">Nocardia farcinica (strain IFM 10152)</name>
    <dbReference type="NCBI Taxonomy" id="247156"/>
    <lineage>
        <taxon>Bacteria</taxon>
        <taxon>Bacillati</taxon>
        <taxon>Actinomycetota</taxon>
        <taxon>Actinomycetes</taxon>
        <taxon>Mycobacteriales</taxon>
        <taxon>Nocardiaceae</taxon>
        <taxon>Nocardia</taxon>
    </lineage>
</organism>
<dbReference type="Gene3D" id="1.20.1560.10">
    <property type="entry name" value="ABC transporter type 1, transmembrane domain"/>
    <property type="match status" value="1"/>
</dbReference>
<evidence type="ECO:0000256" key="12">
    <source>
        <dbReference type="SAM" id="MobiDB-lite"/>
    </source>
</evidence>
<dbReference type="GO" id="GO:0034040">
    <property type="term" value="F:ATPase-coupled lipid transmembrane transporter activity"/>
    <property type="evidence" value="ECO:0007669"/>
    <property type="project" value="TreeGrafter"/>
</dbReference>
<evidence type="ECO:0000313" key="17">
    <source>
        <dbReference type="Proteomes" id="UP000006820"/>
    </source>
</evidence>
<feature type="transmembrane region" description="Helical" evidence="13">
    <location>
        <begin position="82"/>
        <end position="100"/>
    </location>
</feature>
<feature type="domain" description="ABC transmembrane type-1" evidence="15">
    <location>
        <begin position="47"/>
        <end position="310"/>
    </location>
</feature>
<dbReference type="InterPro" id="IPR017871">
    <property type="entry name" value="ABC_transporter-like_CS"/>
</dbReference>
<dbReference type="FunFam" id="3.40.50.300:FF:000221">
    <property type="entry name" value="Multidrug ABC transporter ATP-binding protein"/>
    <property type="match status" value="1"/>
</dbReference>
<evidence type="ECO:0000256" key="10">
    <source>
        <dbReference type="ARBA" id="ARBA00023136"/>
    </source>
</evidence>
<dbReference type="InterPro" id="IPR027417">
    <property type="entry name" value="P-loop_NTPase"/>
</dbReference>
<dbReference type="Pfam" id="PF00005">
    <property type="entry name" value="ABC_tran"/>
    <property type="match status" value="1"/>
</dbReference>
<dbReference type="STRING" id="247156.NFA_33140"/>
<evidence type="ECO:0000256" key="6">
    <source>
        <dbReference type="ARBA" id="ARBA00022741"/>
    </source>
</evidence>
<feature type="transmembrane region" description="Helical" evidence="13">
    <location>
        <begin position="272"/>
        <end position="293"/>
    </location>
</feature>
<dbReference type="InterPro" id="IPR011527">
    <property type="entry name" value="ABC1_TM_dom"/>
</dbReference>
<dbReference type="Proteomes" id="UP000006820">
    <property type="component" value="Chromosome"/>
</dbReference>
<dbReference type="HOGENOM" id="CLU_000604_84_9_11"/>
<dbReference type="GO" id="GO:0005524">
    <property type="term" value="F:ATP binding"/>
    <property type="evidence" value="ECO:0007669"/>
    <property type="project" value="UniProtKB-KW"/>
</dbReference>
<dbReference type="SUPFAM" id="SSF90123">
    <property type="entry name" value="ABC transporter transmembrane region"/>
    <property type="match status" value="1"/>
</dbReference>
<keyword evidence="3" id="KW-1003">Cell membrane</keyword>
<keyword evidence="9 13" id="KW-1133">Transmembrane helix</keyword>
<evidence type="ECO:0000259" key="14">
    <source>
        <dbReference type="PROSITE" id="PS50893"/>
    </source>
</evidence>
<keyword evidence="4" id="KW-0997">Cell inner membrane</keyword>
<keyword evidence="6" id="KW-0547">Nucleotide-binding</keyword>
<dbReference type="GO" id="GO:0016887">
    <property type="term" value="F:ATP hydrolysis activity"/>
    <property type="evidence" value="ECO:0007669"/>
    <property type="project" value="InterPro"/>
</dbReference>
<evidence type="ECO:0000256" key="7">
    <source>
        <dbReference type="ARBA" id="ARBA00022840"/>
    </source>
</evidence>
<accession>Q5YUI0</accession>
<evidence type="ECO:0000256" key="9">
    <source>
        <dbReference type="ARBA" id="ARBA00022989"/>
    </source>
</evidence>
<keyword evidence="8" id="KW-1278">Translocase</keyword>
<proteinExistence type="inferred from homology"/>
<dbReference type="PROSITE" id="PS00211">
    <property type="entry name" value="ABC_TRANSPORTER_1"/>
    <property type="match status" value="1"/>
</dbReference>
<dbReference type="eggNOG" id="COG1132">
    <property type="taxonomic scope" value="Bacteria"/>
</dbReference>
<feature type="transmembrane region" description="Helical" evidence="13">
    <location>
        <begin position="45"/>
        <end position="70"/>
    </location>
</feature>
<evidence type="ECO:0000256" key="5">
    <source>
        <dbReference type="ARBA" id="ARBA00022692"/>
    </source>
</evidence>
<dbReference type="PANTHER" id="PTHR24221">
    <property type="entry name" value="ATP-BINDING CASSETTE SUB-FAMILY B"/>
    <property type="match status" value="1"/>
</dbReference>
<dbReference type="InterPro" id="IPR039421">
    <property type="entry name" value="Type_1_exporter"/>
</dbReference>
<dbReference type="Gene3D" id="3.40.50.300">
    <property type="entry name" value="P-loop containing nucleotide triphosphate hydrolases"/>
    <property type="match status" value="1"/>
</dbReference>
<dbReference type="PROSITE" id="PS50893">
    <property type="entry name" value="ABC_TRANSPORTER_2"/>
    <property type="match status" value="1"/>
</dbReference>
<feature type="domain" description="ABC transporter" evidence="14">
    <location>
        <begin position="362"/>
        <end position="598"/>
    </location>
</feature>
<comment type="subcellular location">
    <subcellularLocation>
        <location evidence="1">Cell inner membrane</location>
        <topology evidence="1">Multi-pass membrane protein</topology>
    </subcellularLocation>
</comment>
<dbReference type="InterPro" id="IPR003593">
    <property type="entry name" value="AAA+_ATPase"/>
</dbReference>